<evidence type="ECO:0000313" key="2">
    <source>
        <dbReference type="Proteomes" id="UP000274822"/>
    </source>
</evidence>
<name>A0A433QHY5_9FUNG</name>
<gene>
    <name evidence="1" type="ORF">BC938DRAFT_480729</name>
</gene>
<keyword evidence="2" id="KW-1185">Reference proteome</keyword>
<organism evidence="1 2">
    <name type="scientific">Jimgerdemannia flammicorona</name>
    <dbReference type="NCBI Taxonomy" id="994334"/>
    <lineage>
        <taxon>Eukaryota</taxon>
        <taxon>Fungi</taxon>
        <taxon>Fungi incertae sedis</taxon>
        <taxon>Mucoromycota</taxon>
        <taxon>Mucoromycotina</taxon>
        <taxon>Endogonomycetes</taxon>
        <taxon>Endogonales</taxon>
        <taxon>Endogonaceae</taxon>
        <taxon>Jimgerdemannia</taxon>
    </lineage>
</organism>
<dbReference type="AlphaFoldDB" id="A0A433QHY5"/>
<evidence type="ECO:0000313" key="1">
    <source>
        <dbReference type="EMBL" id="RUS29379.1"/>
    </source>
</evidence>
<proteinExistence type="predicted"/>
<protein>
    <recommendedName>
        <fullName evidence="3">Tetratricopeptide SHNi-TPR domain-containing protein</fullName>
    </recommendedName>
</protein>
<evidence type="ECO:0008006" key="3">
    <source>
        <dbReference type="Google" id="ProtNLM"/>
    </source>
</evidence>
<dbReference type="EMBL" id="RBNJ01005232">
    <property type="protein sequence ID" value="RUS29379.1"/>
    <property type="molecule type" value="Genomic_DNA"/>
</dbReference>
<accession>A0A433QHY5</accession>
<comment type="caution">
    <text evidence="1">The sequence shown here is derived from an EMBL/GenBank/DDBJ whole genome shotgun (WGS) entry which is preliminary data.</text>
</comment>
<dbReference type="Proteomes" id="UP000274822">
    <property type="component" value="Unassembled WGS sequence"/>
</dbReference>
<sequence>MALEEASAELYSQHAVGMAKQLFDLAIEGFEHLKEEAAVDAWAVETRCAYGTCLVEFGRYLPVQESAKEGVEVFQGVVDDFAKKARGERGRGKSASEVEAIMSEQSSELDEAVELARALVGLGKAKLVVVQLQRKAAQEQEPEDEDEEEGRVRLKITKEEKKLYNEALEAVEKGLAILNSRNAECGASAFVRESILVAKELHSYGTLLDQPNHRDHALEIFSRAIAQLAAAHVADPKSLDNDNFVQRLWGACLYNRARSMAEGEGEQNTNEAKTLLQQAIDRLSAARKLADSTSVSSELLATAPATESTIELELLSTFSHLARYHAAWPILHLTIDSGRGRGRSTECFRYRCRAIETCIGIRS</sequence>
<reference evidence="1 2" key="1">
    <citation type="journal article" date="2018" name="New Phytol.">
        <title>Phylogenomics of Endogonaceae and evolution of mycorrhizas within Mucoromycota.</title>
        <authorList>
            <person name="Chang Y."/>
            <person name="Desiro A."/>
            <person name="Na H."/>
            <person name="Sandor L."/>
            <person name="Lipzen A."/>
            <person name="Clum A."/>
            <person name="Barry K."/>
            <person name="Grigoriev I.V."/>
            <person name="Martin F.M."/>
            <person name="Stajich J.E."/>
            <person name="Smith M.E."/>
            <person name="Bonito G."/>
            <person name="Spatafora J.W."/>
        </authorList>
    </citation>
    <scope>NUCLEOTIDE SEQUENCE [LARGE SCALE GENOMIC DNA]</scope>
    <source>
        <strain evidence="1 2">AD002</strain>
    </source>
</reference>